<feature type="compositionally biased region" description="Polar residues" evidence="1">
    <location>
        <begin position="425"/>
        <end position="434"/>
    </location>
</feature>
<feature type="region of interest" description="Disordered" evidence="1">
    <location>
        <begin position="110"/>
        <end position="129"/>
    </location>
</feature>
<comment type="caution">
    <text evidence="2">The sequence shown here is derived from an EMBL/GenBank/DDBJ whole genome shotgun (WGS) entry which is preliminary data.</text>
</comment>
<name>A0ABQ9IE41_9NEOP</name>
<evidence type="ECO:0000313" key="2">
    <source>
        <dbReference type="EMBL" id="KAJ8894949.1"/>
    </source>
</evidence>
<keyword evidence="3" id="KW-1185">Reference proteome</keyword>
<protein>
    <submittedName>
        <fullName evidence="2">Uncharacterized protein</fullName>
    </submittedName>
</protein>
<organism evidence="2 3">
    <name type="scientific">Dryococelus australis</name>
    <dbReference type="NCBI Taxonomy" id="614101"/>
    <lineage>
        <taxon>Eukaryota</taxon>
        <taxon>Metazoa</taxon>
        <taxon>Ecdysozoa</taxon>
        <taxon>Arthropoda</taxon>
        <taxon>Hexapoda</taxon>
        <taxon>Insecta</taxon>
        <taxon>Pterygota</taxon>
        <taxon>Neoptera</taxon>
        <taxon>Polyneoptera</taxon>
        <taxon>Phasmatodea</taxon>
        <taxon>Verophasmatodea</taxon>
        <taxon>Anareolatae</taxon>
        <taxon>Phasmatidae</taxon>
        <taxon>Eurycanthinae</taxon>
        <taxon>Dryococelus</taxon>
    </lineage>
</organism>
<reference evidence="2 3" key="1">
    <citation type="submission" date="2023-02" db="EMBL/GenBank/DDBJ databases">
        <title>LHISI_Scaffold_Assembly.</title>
        <authorList>
            <person name="Stuart O.P."/>
            <person name="Cleave R."/>
            <person name="Magrath M.J.L."/>
            <person name="Mikheyev A.S."/>
        </authorList>
    </citation>
    <scope>NUCLEOTIDE SEQUENCE [LARGE SCALE GENOMIC DNA]</scope>
    <source>
        <strain evidence="2">Daus_M_001</strain>
        <tissue evidence="2">Leg muscle</tissue>
    </source>
</reference>
<proteinExistence type="predicted"/>
<evidence type="ECO:0000313" key="3">
    <source>
        <dbReference type="Proteomes" id="UP001159363"/>
    </source>
</evidence>
<gene>
    <name evidence="2" type="ORF">PR048_000256</name>
</gene>
<dbReference type="EMBL" id="JARBHB010000001">
    <property type="protein sequence ID" value="KAJ8894949.1"/>
    <property type="molecule type" value="Genomic_DNA"/>
</dbReference>
<dbReference type="Proteomes" id="UP001159363">
    <property type="component" value="Chromosome 1"/>
</dbReference>
<feature type="compositionally biased region" description="Polar residues" evidence="1">
    <location>
        <begin position="464"/>
        <end position="476"/>
    </location>
</feature>
<evidence type="ECO:0000256" key="1">
    <source>
        <dbReference type="SAM" id="MobiDB-lite"/>
    </source>
</evidence>
<accession>A0ABQ9IE41</accession>
<feature type="region of interest" description="Disordered" evidence="1">
    <location>
        <begin position="787"/>
        <end position="807"/>
    </location>
</feature>
<sequence length="900" mass="99163">MLELVNTFSVWCKTRALPVNQGHAHGRRHVTAGWVTRSKGARHVDCNAARHEECGSAPRTRAIASPAEGGTHEIERAERSELVAVGMRSAWLPLTLLALSAASALRLPASAAGEGKTDKGEDADEEEEKTLSQQIADGKYGLIQKELYAVAPDRPGILSYADNPEVPRDTADTLGGLDSREIWLSENHVLVLRGGAFPDHVRNRSGTAAWPPIDAFQAPPRQVKIPPRPKVPPPFPIQLRDGGPTQLIGPNGTALPLPPGFPGNGSYFAPPFPPPGNFSPGDFPPPTTINGSLFPPPFPYPPPGNGSFFSPPFPLPPSGNVSTGNGPYFLPPFPGLPYPPLPPTANGTLPPFFPPLPPGAAILPPPDNMTDLYDEDDPSIYYPPPYDFFYPRDNSTEVPPGPLVPGIILPPPPNFFAPLVDTPTTKPPQESVTIPPTPSTVHRPPLTKPVITTTRTRTKPHPTSQTPVDISNNIGSTPVPPYVTPPKRPLRVEITHGGQSPLRAPVVYDDNLVIPPQEYGVRTVVFPTEAPISYNVAPVTDIIVRLKTPPQPIKQHNRKPNLPLQYYELPQNTYSSDTVLFQKPFYVLEYDSHQYQGHAPTSKSVTLVPTYYKNADNRISSTPRPYISVSPTPKASVYYYEEPTTTTPRAPQPYYQLPKQLTPEEQYFLQQIANGEYEYEQRQTRPPPSNYYWAPTTPRPNVPRNTIPYPGYYNGYSTPAPPPSYHYQNEATFTSSTTNYQTTPRSLPTAPTTPNSLLLHYTRQDEALIDDITKKYFTMFGQKLAADTGGPTTPLPPTKTSGLHPPRPTAIPLHGDTLVNYRRPLPPINPHSEFIEQSRPQEQVSGSLVSYQLPGNEGGHVYFLTPQLVHRQPDQQGYVYVTPPRGSQLRYRRNKDQVRT</sequence>
<feature type="region of interest" description="Disordered" evidence="1">
    <location>
        <begin position="425"/>
        <end position="480"/>
    </location>
</feature>